<feature type="region of interest" description="Disordered" evidence="1">
    <location>
        <begin position="253"/>
        <end position="278"/>
    </location>
</feature>
<feature type="compositionally biased region" description="Low complexity" evidence="1">
    <location>
        <begin position="110"/>
        <end position="126"/>
    </location>
</feature>
<organism evidence="2 3">
    <name type="scientific">Chlamydomonas schloesseri</name>
    <dbReference type="NCBI Taxonomy" id="2026947"/>
    <lineage>
        <taxon>Eukaryota</taxon>
        <taxon>Viridiplantae</taxon>
        <taxon>Chlorophyta</taxon>
        <taxon>core chlorophytes</taxon>
        <taxon>Chlorophyceae</taxon>
        <taxon>CS clade</taxon>
        <taxon>Chlamydomonadales</taxon>
        <taxon>Chlamydomonadaceae</taxon>
        <taxon>Chlamydomonas</taxon>
    </lineage>
</organism>
<feature type="region of interest" description="Disordered" evidence="1">
    <location>
        <begin position="205"/>
        <end position="229"/>
    </location>
</feature>
<feature type="compositionally biased region" description="Low complexity" evidence="1">
    <location>
        <begin position="205"/>
        <end position="228"/>
    </location>
</feature>
<reference evidence="2" key="1">
    <citation type="journal article" date="2020" name="bioRxiv">
        <title>Comparative genomics of Chlamydomonas.</title>
        <authorList>
            <person name="Craig R.J."/>
            <person name="Hasan A.R."/>
            <person name="Ness R.W."/>
            <person name="Keightley P.D."/>
        </authorList>
    </citation>
    <scope>NUCLEOTIDE SEQUENCE</scope>
    <source>
        <strain evidence="2">CCAP 11/173</strain>
    </source>
</reference>
<sequence>MAASAAALLPGHVAAAEVAAEAEAMKAAAAVAADNNTLASGAAAAAAPDSDSAVFSLAHVAASNPQPAVAERQRRVSAGRPRAPQFVPIVPLEQAKAAAAQPRATGSPKPRAGPAAGRGRRQAATQRPERATGAPAEHADVGAEADAEVGAAEADAEVGAAAVALAEAVSDVMTAGAVEWSDEQVAALLQWAAQLSHYIPELRGPSASPVPSASGAAGQGGHSSSEAESALRRQLRFRLQQLLLRLDGLLPGSGQEASLSRRRSRRSRHSAQQEPPQLSVAAAAAAAWAAAALHLRLSPDGAVHRRLLNAFKQQHAERGGARRSGAGDVNGGSSGLGDGSSAGSHSTACTATEGAAEAETAAVTTAGGQRSGSDSCMLQLHRMAAVDLSRMLWALARLDLRVPSVWLDGIVRVLLEAPACIEEPLLPSLPSPHSGPSSVQSWSRRADAAAAFAKTAGTGSTTHPGAAAAKGLQALPAPEIARVSWAVVQLSATATRGGSTTAAAAGGVAGQAAGGVTRKWAQALFGTTQTRMHEFSSEQLVALLWAVGRGRREPNAAWRVAATQALGVAAPQLAPWQVARVTVAMASLRVALPYDLVLALLAALHSRLGAASAGDVAGFVWGLRFVSVPYSRTLARMQMRPLLDLAAATQPALAGLPAGQLVQLADGFAHLGLLPGTEWMKLHREACIRQKSQFDEANRRKVRQAYALMWTL</sequence>
<evidence type="ECO:0000313" key="3">
    <source>
        <dbReference type="Proteomes" id="UP000613740"/>
    </source>
</evidence>
<evidence type="ECO:0000313" key="2">
    <source>
        <dbReference type="EMBL" id="KAG2443122.1"/>
    </source>
</evidence>
<dbReference type="AlphaFoldDB" id="A0A835TCU1"/>
<evidence type="ECO:0000256" key="1">
    <source>
        <dbReference type="SAM" id="MobiDB-lite"/>
    </source>
</evidence>
<feature type="region of interest" description="Disordered" evidence="1">
    <location>
        <begin position="62"/>
        <end position="83"/>
    </location>
</feature>
<feature type="compositionally biased region" description="Gly residues" evidence="1">
    <location>
        <begin position="328"/>
        <end position="340"/>
    </location>
</feature>
<feature type="compositionally biased region" description="Basic residues" evidence="1">
    <location>
        <begin position="260"/>
        <end position="269"/>
    </location>
</feature>
<feature type="region of interest" description="Disordered" evidence="1">
    <location>
        <begin position="95"/>
        <end position="150"/>
    </location>
</feature>
<dbReference type="EMBL" id="JAEHOD010000032">
    <property type="protein sequence ID" value="KAG2443122.1"/>
    <property type="molecule type" value="Genomic_DNA"/>
</dbReference>
<feature type="region of interest" description="Disordered" evidence="1">
    <location>
        <begin position="314"/>
        <end position="353"/>
    </location>
</feature>
<dbReference type="Proteomes" id="UP000613740">
    <property type="component" value="Unassembled WGS sequence"/>
</dbReference>
<name>A0A835TCU1_9CHLO</name>
<proteinExistence type="predicted"/>
<accession>A0A835TCU1</accession>
<feature type="compositionally biased region" description="Low complexity" evidence="1">
    <location>
        <begin position="341"/>
        <end position="353"/>
    </location>
</feature>
<protein>
    <submittedName>
        <fullName evidence="2">Uncharacterized protein</fullName>
    </submittedName>
</protein>
<keyword evidence="3" id="KW-1185">Reference proteome</keyword>
<comment type="caution">
    <text evidence="2">The sequence shown here is derived from an EMBL/GenBank/DDBJ whole genome shotgun (WGS) entry which is preliminary data.</text>
</comment>
<gene>
    <name evidence="2" type="ORF">HYH02_009535</name>
</gene>
<dbReference type="OrthoDB" id="552105at2759"/>